<evidence type="ECO:0000259" key="4">
    <source>
        <dbReference type="Pfam" id="PF00004"/>
    </source>
</evidence>
<name>A0A4P9W3S6_9FUNG</name>
<keyword evidence="6" id="KW-0378">Hydrolase</keyword>
<dbReference type="InterPro" id="IPR027417">
    <property type="entry name" value="P-loop_NTPase"/>
</dbReference>
<protein>
    <submittedName>
        <fullName evidence="6">P-loop containing nucleoside triphosphate hydrolase protein</fullName>
    </submittedName>
</protein>
<gene>
    <name evidence="6" type="ORF">BDK51DRAFT_46655</name>
</gene>
<reference evidence="7" key="1">
    <citation type="journal article" date="2018" name="Nat. Microbiol.">
        <title>Leveraging single-cell genomics to expand the fungal tree of life.</title>
        <authorList>
            <person name="Ahrendt S.R."/>
            <person name="Quandt C.A."/>
            <person name="Ciobanu D."/>
            <person name="Clum A."/>
            <person name="Salamov A."/>
            <person name="Andreopoulos B."/>
            <person name="Cheng J.F."/>
            <person name="Woyke T."/>
            <person name="Pelin A."/>
            <person name="Henrissat B."/>
            <person name="Reynolds N.K."/>
            <person name="Benny G.L."/>
            <person name="Smith M.E."/>
            <person name="James T.Y."/>
            <person name="Grigoriev I.V."/>
        </authorList>
    </citation>
    <scope>NUCLEOTIDE SEQUENCE [LARGE SCALE GENOMIC DNA]</scope>
</reference>
<keyword evidence="3" id="KW-0067">ATP-binding</keyword>
<dbReference type="InterPro" id="IPR041569">
    <property type="entry name" value="AAA_lid_3"/>
</dbReference>
<evidence type="ECO:0000259" key="5">
    <source>
        <dbReference type="Pfam" id="PF17862"/>
    </source>
</evidence>
<dbReference type="EMBL" id="KZ997770">
    <property type="protein sequence ID" value="RKO86979.1"/>
    <property type="molecule type" value="Genomic_DNA"/>
</dbReference>
<evidence type="ECO:0000256" key="2">
    <source>
        <dbReference type="ARBA" id="ARBA00022741"/>
    </source>
</evidence>
<accession>A0A4P9W3S6</accession>
<evidence type="ECO:0000256" key="3">
    <source>
        <dbReference type="ARBA" id="ARBA00022840"/>
    </source>
</evidence>
<dbReference type="Pfam" id="PF00004">
    <property type="entry name" value="AAA"/>
    <property type="match status" value="1"/>
</dbReference>
<evidence type="ECO:0000313" key="7">
    <source>
        <dbReference type="Proteomes" id="UP000269721"/>
    </source>
</evidence>
<dbReference type="PANTHER" id="PTHR23077">
    <property type="entry name" value="AAA-FAMILY ATPASE"/>
    <property type="match status" value="1"/>
</dbReference>
<dbReference type="InterPro" id="IPR050168">
    <property type="entry name" value="AAA_ATPase_domain"/>
</dbReference>
<evidence type="ECO:0000256" key="1">
    <source>
        <dbReference type="ARBA" id="ARBA00006914"/>
    </source>
</evidence>
<sequence length="114" mass="12165">MDGVLSGSRSNLCGSVFIVAVTNRPEVVDAAILRPGRLDEHVRIPLPDAEARTKIFRGILSNVPNSLDDSDIAELVVRTAGSSGADIDNMCREAALGSLRRDITSNTLKASDFL</sequence>
<dbReference type="OrthoDB" id="27435at2759"/>
<keyword evidence="2" id="KW-0547">Nucleotide-binding</keyword>
<feature type="domain" description="AAA ATPase AAA+ lid" evidence="5">
    <location>
        <begin position="69"/>
        <end position="112"/>
    </location>
</feature>
<proteinExistence type="inferred from homology"/>
<dbReference type="GO" id="GO:0005524">
    <property type="term" value="F:ATP binding"/>
    <property type="evidence" value="ECO:0007669"/>
    <property type="project" value="UniProtKB-KW"/>
</dbReference>
<comment type="similarity">
    <text evidence="1">Belongs to the AAA ATPase family.</text>
</comment>
<dbReference type="Pfam" id="PF17862">
    <property type="entry name" value="AAA_lid_3"/>
    <property type="match status" value="1"/>
</dbReference>
<dbReference type="Gene3D" id="1.10.8.60">
    <property type="match status" value="1"/>
</dbReference>
<dbReference type="AlphaFoldDB" id="A0A4P9W3S6"/>
<dbReference type="GO" id="GO:0016887">
    <property type="term" value="F:ATP hydrolysis activity"/>
    <property type="evidence" value="ECO:0007669"/>
    <property type="project" value="InterPro"/>
</dbReference>
<dbReference type="SUPFAM" id="SSF52540">
    <property type="entry name" value="P-loop containing nucleoside triphosphate hydrolases"/>
    <property type="match status" value="1"/>
</dbReference>
<keyword evidence="7" id="KW-1185">Reference proteome</keyword>
<dbReference type="Proteomes" id="UP000269721">
    <property type="component" value="Unassembled WGS sequence"/>
</dbReference>
<evidence type="ECO:0000313" key="6">
    <source>
        <dbReference type="EMBL" id="RKO86979.1"/>
    </source>
</evidence>
<dbReference type="Gene3D" id="3.40.50.300">
    <property type="entry name" value="P-loop containing nucleotide triphosphate hydrolases"/>
    <property type="match status" value="1"/>
</dbReference>
<organism evidence="6 7">
    <name type="scientific">Blyttiomyces helicus</name>
    <dbReference type="NCBI Taxonomy" id="388810"/>
    <lineage>
        <taxon>Eukaryota</taxon>
        <taxon>Fungi</taxon>
        <taxon>Fungi incertae sedis</taxon>
        <taxon>Chytridiomycota</taxon>
        <taxon>Chytridiomycota incertae sedis</taxon>
        <taxon>Chytridiomycetes</taxon>
        <taxon>Chytridiomycetes incertae sedis</taxon>
        <taxon>Blyttiomyces</taxon>
    </lineage>
</organism>
<dbReference type="PANTHER" id="PTHR23077:SF171">
    <property type="entry name" value="NUCLEAR VALOSIN-CONTAINING PROTEIN-LIKE"/>
    <property type="match status" value="1"/>
</dbReference>
<feature type="domain" description="ATPase AAA-type core" evidence="4">
    <location>
        <begin position="11"/>
        <end position="46"/>
    </location>
</feature>
<dbReference type="InterPro" id="IPR003959">
    <property type="entry name" value="ATPase_AAA_core"/>
</dbReference>